<dbReference type="InParanoid" id="A0A1X7UGN0"/>
<name>A0A1X7UGN0_AMPQE</name>
<sequence length="70" mass="8114">MVNVLQKFTFNLPAIAMSRKGDILLEDIKIENVSLLKEINDLRRELKTSRSIAHDFKAALKIARKNRFDD</sequence>
<protein>
    <submittedName>
        <fullName evidence="1">Uncharacterized protein</fullName>
    </submittedName>
</protein>
<proteinExistence type="predicted"/>
<dbReference type="AlphaFoldDB" id="A0A1X7UGN0"/>
<accession>A0A1X7UGN0</accession>
<dbReference type="EnsemblMetazoa" id="Aqu2.1.27114_001">
    <property type="protein sequence ID" value="Aqu2.1.27114_001"/>
    <property type="gene ID" value="Aqu2.1.27114"/>
</dbReference>
<reference evidence="1" key="1">
    <citation type="submission" date="2017-05" db="UniProtKB">
        <authorList>
            <consortium name="EnsemblMetazoa"/>
        </authorList>
    </citation>
    <scope>IDENTIFICATION</scope>
</reference>
<evidence type="ECO:0000313" key="1">
    <source>
        <dbReference type="EnsemblMetazoa" id="Aqu2.1.27114_001"/>
    </source>
</evidence>
<organism evidence="1">
    <name type="scientific">Amphimedon queenslandica</name>
    <name type="common">Sponge</name>
    <dbReference type="NCBI Taxonomy" id="400682"/>
    <lineage>
        <taxon>Eukaryota</taxon>
        <taxon>Metazoa</taxon>
        <taxon>Porifera</taxon>
        <taxon>Demospongiae</taxon>
        <taxon>Heteroscleromorpha</taxon>
        <taxon>Haplosclerida</taxon>
        <taxon>Niphatidae</taxon>
        <taxon>Amphimedon</taxon>
    </lineage>
</organism>